<organism evidence="2 3">
    <name type="scientific">Handroanthus impetiginosus</name>
    <dbReference type="NCBI Taxonomy" id="429701"/>
    <lineage>
        <taxon>Eukaryota</taxon>
        <taxon>Viridiplantae</taxon>
        <taxon>Streptophyta</taxon>
        <taxon>Embryophyta</taxon>
        <taxon>Tracheophyta</taxon>
        <taxon>Spermatophyta</taxon>
        <taxon>Magnoliopsida</taxon>
        <taxon>eudicotyledons</taxon>
        <taxon>Gunneridae</taxon>
        <taxon>Pentapetalae</taxon>
        <taxon>asterids</taxon>
        <taxon>lamiids</taxon>
        <taxon>Lamiales</taxon>
        <taxon>Bignoniaceae</taxon>
        <taxon>Crescentiina</taxon>
        <taxon>Tabebuia alliance</taxon>
        <taxon>Handroanthus</taxon>
    </lineage>
</organism>
<accession>A0A2G9HCP0</accession>
<dbReference type="STRING" id="429701.A0A2G9HCP0"/>
<comment type="caution">
    <text evidence="2">The sequence shown here is derived from an EMBL/GenBank/DDBJ whole genome shotgun (WGS) entry which is preliminary data.</text>
</comment>
<dbReference type="Proteomes" id="UP000231279">
    <property type="component" value="Unassembled WGS sequence"/>
</dbReference>
<gene>
    <name evidence="2" type="ORF">CDL12_12082</name>
</gene>
<feature type="region of interest" description="Disordered" evidence="1">
    <location>
        <begin position="34"/>
        <end position="55"/>
    </location>
</feature>
<dbReference type="PANTHER" id="PTHR35109">
    <property type="entry name" value="GLUTAMATE RACEMASE"/>
    <property type="match status" value="1"/>
</dbReference>
<dbReference type="OrthoDB" id="1930788at2759"/>
<reference evidence="3" key="1">
    <citation type="journal article" date="2018" name="Gigascience">
        <title>Genome assembly of the Pink Ipe (Handroanthus impetiginosus, Bignoniaceae), a highly valued, ecologically keystone Neotropical timber forest tree.</title>
        <authorList>
            <person name="Silva-Junior O.B."/>
            <person name="Grattapaglia D."/>
            <person name="Novaes E."/>
            <person name="Collevatti R.G."/>
        </authorList>
    </citation>
    <scope>NUCLEOTIDE SEQUENCE [LARGE SCALE GENOMIC DNA]</scope>
    <source>
        <strain evidence="3">cv. UFG-1</strain>
    </source>
</reference>
<evidence type="ECO:0000313" key="3">
    <source>
        <dbReference type="Proteomes" id="UP000231279"/>
    </source>
</evidence>
<evidence type="ECO:0000313" key="2">
    <source>
        <dbReference type="EMBL" id="PIN15276.1"/>
    </source>
</evidence>
<sequence length="112" mass="12637">MARVTGMKNTKTFLTQRFSMKELTVGRCMSNFTSSNQIKNPNKGSTAEADQQTAAPARCWVPHPRSGIYFPVGGEWVMDGIPNDAASFDRTFWLRDIDGVEEPHHDDCNYHN</sequence>
<dbReference type="AlphaFoldDB" id="A0A2G9HCP0"/>
<evidence type="ECO:0000256" key="1">
    <source>
        <dbReference type="SAM" id="MobiDB-lite"/>
    </source>
</evidence>
<name>A0A2G9HCP0_9LAMI</name>
<protein>
    <submittedName>
        <fullName evidence="2">Uncharacterized protein</fullName>
    </submittedName>
</protein>
<dbReference type="EMBL" id="NKXS01002106">
    <property type="protein sequence ID" value="PIN15276.1"/>
    <property type="molecule type" value="Genomic_DNA"/>
</dbReference>
<keyword evidence="3" id="KW-1185">Reference proteome</keyword>
<proteinExistence type="predicted"/>
<feature type="compositionally biased region" description="Polar residues" evidence="1">
    <location>
        <begin position="34"/>
        <end position="54"/>
    </location>
</feature>
<dbReference type="PANTHER" id="PTHR35109:SF1">
    <property type="entry name" value="GLUTAMATE RACEMASE"/>
    <property type="match status" value="1"/>
</dbReference>